<keyword evidence="3 6" id="KW-0805">Transcription regulation</keyword>
<keyword evidence="8" id="KW-1185">Reference proteome</keyword>
<dbReference type="GO" id="GO:0006357">
    <property type="term" value="P:regulation of transcription by RNA polymerase II"/>
    <property type="evidence" value="ECO:0007669"/>
    <property type="project" value="InterPro"/>
</dbReference>
<gene>
    <name evidence="6" type="primary">MED10</name>
    <name evidence="7" type="ORF">ATC70_007556</name>
</gene>
<comment type="function">
    <text evidence="6">Component of the Mediator complex, a coactivator involved in the regulated transcription of nearly all RNA polymerase II-dependent genes. Mediator functions as a bridge to convey information from gene-specific regulatory proteins to the basal RNA polymerase II transcription machinery. Mediator is recruited to promoters by direct interactions with regulatory proteins and serves as a scaffold for the assembly of a functional preinitiation complex with RNA polymerase II and the general transcription factors.</text>
</comment>
<reference evidence="7 8" key="1">
    <citation type="submission" date="2022-11" db="EMBL/GenBank/DDBJ databases">
        <title>Mucor velutinosus strain NIH1002 WGS.</title>
        <authorList>
            <person name="Subramanian P."/>
            <person name="Mullikin J.C."/>
            <person name="Segre J.A."/>
            <person name="Zelazny A.M."/>
        </authorList>
    </citation>
    <scope>NUCLEOTIDE SEQUENCE [LARGE SCALE GENOMIC DNA]</scope>
    <source>
        <strain evidence="7 8">NIH1002</strain>
    </source>
</reference>
<keyword evidence="6" id="KW-0010">Activator</keyword>
<keyword evidence="5 6" id="KW-0539">Nucleus</keyword>
<comment type="caution">
    <text evidence="7">The sequence shown here is derived from an EMBL/GenBank/DDBJ whole genome shotgun (WGS) entry which is preliminary data.</text>
</comment>
<evidence type="ECO:0000256" key="5">
    <source>
        <dbReference type="ARBA" id="ARBA00023242"/>
    </source>
</evidence>
<dbReference type="GO" id="GO:0003712">
    <property type="term" value="F:transcription coregulator activity"/>
    <property type="evidence" value="ECO:0007669"/>
    <property type="project" value="InterPro"/>
</dbReference>
<evidence type="ECO:0000256" key="3">
    <source>
        <dbReference type="ARBA" id="ARBA00023015"/>
    </source>
</evidence>
<dbReference type="Proteomes" id="UP001304243">
    <property type="component" value="Unassembled WGS sequence"/>
</dbReference>
<comment type="similarity">
    <text evidence="2 6">Belongs to the Mediator complex subunit 10 family.</text>
</comment>
<evidence type="ECO:0000256" key="2">
    <source>
        <dbReference type="ARBA" id="ARBA00005389"/>
    </source>
</evidence>
<dbReference type="EMBL" id="JASEJX010000039">
    <property type="protein sequence ID" value="KAK4509206.1"/>
    <property type="molecule type" value="Genomic_DNA"/>
</dbReference>
<comment type="subcellular location">
    <subcellularLocation>
        <location evidence="1 6">Nucleus</location>
    </subcellularLocation>
</comment>
<keyword evidence="4 6" id="KW-0804">Transcription</keyword>
<dbReference type="AlphaFoldDB" id="A0AAN7D299"/>
<dbReference type="GO" id="GO:0016592">
    <property type="term" value="C:mediator complex"/>
    <property type="evidence" value="ECO:0007669"/>
    <property type="project" value="InterPro"/>
</dbReference>
<proteinExistence type="inferred from homology"/>
<sequence>MQSEDNTSAHVRQSAEDKLNELLQKLFELSVIVYDFQADGNKLVWKKINEIVEHYKEIDDLKDGIDSFIPEEVINFVEHGKNPDIFTQAFVERAATENQFTNGKIKAVGEFRQLLSEEFTKSFPDLYDNANSMLESQETTSTAQPTTLPEQN</sequence>
<protein>
    <recommendedName>
        <fullName evidence="6">Mediator of RNA polymerase II transcription subunit 10</fullName>
    </recommendedName>
    <alternativeName>
        <fullName evidence="6">Mediator complex subunit 10</fullName>
    </alternativeName>
</protein>
<evidence type="ECO:0000256" key="1">
    <source>
        <dbReference type="ARBA" id="ARBA00004123"/>
    </source>
</evidence>
<organism evidence="7 8">
    <name type="scientific">Mucor velutinosus</name>
    <dbReference type="NCBI Taxonomy" id="708070"/>
    <lineage>
        <taxon>Eukaryota</taxon>
        <taxon>Fungi</taxon>
        <taxon>Fungi incertae sedis</taxon>
        <taxon>Mucoromycota</taxon>
        <taxon>Mucoromycotina</taxon>
        <taxon>Mucoromycetes</taxon>
        <taxon>Mucorales</taxon>
        <taxon>Mucorineae</taxon>
        <taxon>Mucoraceae</taxon>
        <taxon>Mucor</taxon>
    </lineage>
</organism>
<accession>A0AAN7D299</accession>
<evidence type="ECO:0000256" key="4">
    <source>
        <dbReference type="ARBA" id="ARBA00023163"/>
    </source>
</evidence>
<evidence type="ECO:0000313" key="7">
    <source>
        <dbReference type="EMBL" id="KAK4509206.1"/>
    </source>
</evidence>
<evidence type="ECO:0000313" key="8">
    <source>
        <dbReference type="Proteomes" id="UP001304243"/>
    </source>
</evidence>
<dbReference type="Pfam" id="PF09748">
    <property type="entry name" value="Med10"/>
    <property type="match status" value="1"/>
</dbReference>
<dbReference type="InterPro" id="IPR019145">
    <property type="entry name" value="Mediator_Med10"/>
</dbReference>
<comment type="subunit">
    <text evidence="6">Component of the Mediator complex.</text>
</comment>
<name>A0AAN7D299_9FUNG</name>
<evidence type="ECO:0000256" key="6">
    <source>
        <dbReference type="RuleBase" id="RU364146"/>
    </source>
</evidence>